<dbReference type="CDD" id="cd12913">
    <property type="entry name" value="PDC1_MCP_like"/>
    <property type="match status" value="1"/>
</dbReference>
<evidence type="ECO:0000259" key="7">
    <source>
        <dbReference type="PROSITE" id="PS50111"/>
    </source>
</evidence>
<dbReference type="PROSITE" id="PS50111">
    <property type="entry name" value="CHEMOTAXIS_TRANSDUC_2"/>
    <property type="match status" value="1"/>
</dbReference>
<accession>A0A7X4LIW6</accession>
<evidence type="ECO:0000256" key="4">
    <source>
        <dbReference type="ARBA" id="ARBA00029447"/>
    </source>
</evidence>
<keyword evidence="10" id="KW-1185">Reference proteome</keyword>
<keyword evidence="2" id="KW-0145">Chemotaxis</keyword>
<dbReference type="GO" id="GO:0007165">
    <property type="term" value="P:signal transduction"/>
    <property type="evidence" value="ECO:0007669"/>
    <property type="project" value="UniProtKB-KW"/>
</dbReference>
<dbReference type="Gene3D" id="3.30.450.20">
    <property type="entry name" value="PAS domain"/>
    <property type="match status" value="1"/>
</dbReference>
<comment type="similarity">
    <text evidence="4">Belongs to the methyl-accepting chemotaxis (MCP) protein family.</text>
</comment>
<dbReference type="InterPro" id="IPR051310">
    <property type="entry name" value="MCP_chemotaxis"/>
</dbReference>
<keyword evidence="6" id="KW-0472">Membrane</keyword>
<evidence type="ECO:0000256" key="2">
    <source>
        <dbReference type="ARBA" id="ARBA00022500"/>
    </source>
</evidence>
<sequence length="721" mass="77178">MKLKSIQAKITLTAGLCLLITAGILVGYSVYSAANTQNLVNAKVSKLATDTTLKQVQATAERYSVSISRRLEEALSAARALSDAMSAAKQDEVNKSTSFIERTVFNDMLQEVLRSNPDLNGTYSAWAPNAFDGKDAANRVNRDGNNPDTGRFTPYWIRDAAGNINVQPLVEYDSDHKHPNGVAKGAWYQVPEKTLNETVTAPLPYIVQGKNVWLATLSAPIIVNGKFQGVVGADYNLDFVQKLSVQVASKLYDGNSRVSIVTQDGLVIADSQDPSLVGKSIEPLFGEDTNKVIELIGEQKSTIRVDQAENAVKALASFTLGYSNVTWAMTIRLDLDKVLAEANALSDELKSNSQADTTWQIGLGLVITVVAIFFLLVMARNISRPILGAVNMAKTISLGQFNNRLNYDSIDEVGQLSAALDNMAESLQAQVAIAEKISQGDLAVNVTLASDKDQLGRALSQMVDDLNQLVGDIKARSDVIARNADLVNGLSQSLSLGATDSASAVTEISATINEIAEQIRQSSTNADEATRLSGLSEKTANEGNHLMTELQTAMEDIEASGNDINNIIRTIESIAEQTNLLALNAAIEAARAGEHGRGFAVVADEVRQLAGRSAQAVQQTSELISKSAEKTNRGIELSKQTVQSLQEIVTGAGQVSSLVGEIAQAASEQSAGADQVSLGIGQIDEVTQQNSTNSDSCAEAAKELTEQAMQLDDLIKQFRLK</sequence>
<dbReference type="AlphaFoldDB" id="A0A7X4LIW6"/>
<dbReference type="PROSITE" id="PS50885">
    <property type="entry name" value="HAMP"/>
    <property type="match status" value="1"/>
</dbReference>
<evidence type="ECO:0000256" key="1">
    <source>
        <dbReference type="ARBA" id="ARBA00004370"/>
    </source>
</evidence>
<dbReference type="Pfam" id="PF00015">
    <property type="entry name" value="MCPsignal"/>
    <property type="match status" value="1"/>
</dbReference>
<dbReference type="SMART" id="SM00304">
    <property type="entry name" value="HAMP"/>
    <property type="match status" value="1"/>
</dbReference>
<feature type="transmembrane region" description="Helical" evidence="6">
    <location>
        <begin position="12"/>
        <end position="31"/>
    </location>
</feature>
<dbReference type="InterPro" id="IPR004089">
    <property type="entry name" value="MCPsignal_dom"/>
</dbReference>
<dbReference type="InterPro" id="IPR003660">
    <property type="entry name" value="HAMP_dom"/>
</dbReference>
<reference evidence="9 10" key="1">
    <citation type="submission" date="2019-10" db="EMBL/GenBank/DDBJ databases">
        <title>Vibrio sp. nov. isolated from a shrimp pond.</title>
        <authorList>
            <person name="Gomez-Gil B."/>
            <person name="Enciso-Ibarra J."/>
            <person name="Enciso-Ibarra K."/>
            <person name="Bolan-Mejia C."/>
        </authorList>
    </citation>
    <scope>NUCLEOTIDE SEQUENCE [LARGE SCALE GENOMIC DNA]</scope>
    <source>
        <strain evidence="9 10">CAIM 722</strain>
    </source>
</reference>
<dbReference type="PRINTS" id="PR00260">
    <property type="entry name" value="CHEMTRNSDUCR"/>
</dbReference>
<evidence type="ECO:0000313" key="10">
    <source>
        <dbReference type="Proteomes" id="UP000462621"/>
    </source>
</evidence>
<feature type="transmembrane region" description="Helical" evidence="6">
    <location>
        <begin position="359"/>
        <end position="379"/>
    </location>
</feature>
<feature type="domain" description="HAMP" evidence="8">
    <location>
        <begin position="380"/>
        <end position="432"/>
    </location>
</feature>
<comment type="caution">
    <text evidence="9">The sequence shown here is derived from an EMBL/GenBank/DDBJ whole genome shotgun (WGS) entry which is preliminary data.</text>
</comment>
<dbReference type="Gene3D" id="6.10.340.10">
    <property type="match status" value="1"/>
</dbReference>
<dbReference type="GO" id="GO:0004888">
    <property type="term" value="F:transmembrane signaling receptor activity"/>
    <property type="evidence" value="ECO:0007669"/>
    <property type="project" value="InterPro"/>
</dbReference>
<proteinExistence type="inferred from homology"/>
<evidence type="ECO:0000259" key="8">
    <source>
        <dbReference type="PROSITE" id="PS50885"/>
    </source>
</evidence>
<evidence type="ECO:0000256" key="6">
    <source>
        <dbReference type="SAM" id="Phobius"/>
    </source>
</evidence>
<dbReference type="Gene3D" id="1.10.287.950">
    <property type="entry name" value="Methyl-accepting chemotaxis protein"/>
    <property type="match status" value="1"/>
</dbReference>
<dbReference type="Pfam" id="PF00672">
    <property type="entry name" value="HAMP"/>
    <property type="match status" value="1"/>
</dbReference>
<dbReference type="CDD" id="cd11386">
    <property type="entry name" value="MCP_signal"/>
    <property type="match status" value="1"/>
</dbReference>
<gene>
    <name evidence="9" type="ORF">F9817_06000</name>
</gene>
<dbReference type="InterPro" id="IPR004090">
    <property type="entry name" value="Chemotax_Me-accpt_rcpt"/>
</dbReference>
<dbReference type="SMART" id="SM00283">
    <property type="entry name" value="MA"/>
    <property type="match status" value="1"/>
</dbReference>
<keyword evidence="6" id="KW-0812">Transmembrane</keyword>
<dbReference type="GO" id="GO:0006935">
    <property type="term" value="P:chemotaxis"/>
    <property type="evidence" value="ECO:0007669"/>
    <property type="project" value="UniProtKB-KW"/>
</dbReference>
<organism evidence="9 10">
    <name type="scientific">Vibrio eleionomae</name>
    <dbReference type="NCBI Taxonomy" id="2653505"/>
    <lineage>
        <taxon>Bacteria</taxon>
        <taxon>Pseudomonadati</taxon>
        <taxon>Pseudomonadota</taxon>
        <taxon>Gammaproteobacteria</taxon>
        <taxon>Vibrionales</taxon>
        <taxon>Vibrionaceae</taxon>
        <taxon>Vibrio</taxon>
    </lineage>
</organism>
<dbReference type="RefSeq" id="WP_161154046.1">
    <property type="nucleotide sequence ID" value="NZ_WEKT01000007.1"/>
</dbReference>
<name>A0A7X4LIW6_9VIBR</name>
<feature type="domain" description="Methyl-accepting transducer" evidence="7">
    <location>
        <begin position="476"/>
        <end position="705"/>
    </location>
</feature>
<dbReference type="FunFam" id="1.10.287.950:FF:000001">
    <property type="entry name" value="Methyl-accepting chemotaxis sensory transducer"/>
    <property type="match status" value="1"/>
</dbReference>
<dbReference type="EMBL" id="WEKT01000007">
    <property type="protein sequence ID" value="MZI92744.1"/>
    <property type="molecule type" value="Genomic_DNA"/>
</dbReference>
<dbReference type="Pfam" id="PF22673">
    <property type="entry name" value="MCP-like_PDC_1"/>
    <property type="match status" value="1"/>
</dbReference>
<dbReference type="GO" id="GO:0005886">
    <property type="term" value="C:plasma membrane"/>
    <property type="evidence" value="ECO:0007669"/>
    <property type="project" value="TreeGrafter"/>
</dbReference>
<keyword evidence="6" id="KW-1133">Transmembrane helix</keyword>
<comment type="subcellular location">
    <subcellularLocation>
        <location evidence="1">Membrane</location>
    </subcellularLocation>
</comment>
<dbReference type="PANTHER" id="PTHR43531:SF11">
    <property type="entry name" value="METHYL-ACCEPTING CHEMOTAXIS PROTEIN 3"/>
    <property type="match status" value="1"/>
</dbReference>
<protein>
    <submittedName>
        <fullName evidence="9">HAMP domain-containing protein</fullName>
    </submittedName>
</protein>
<evidence type="ECO:0000256" key="3">
    <source>
        <dbReference type="ARBA" id="ARBA00023224"/>
    </source>
</evidence>
<keyword evidence="3 5" id="KW-0807">Transducer</keyword>
<dbReference type="PANTHER" id="PTHR43531">
    <property type="entry name" value="PROTEIN ICFG"/>
    <property type="match status" value="1"/>
</dbReference>
<dbReference type="Proteomes" id="UP000462621">
    <property type="component" value="Unassembled WGS sequence"/>
</dbReference>
<evidence type="ECO:0000313" key="9">
    <source>
        <dbReference type="EMBL" id="MZI92744.1"/>
    </source>
</evidence>
<dbReference type="SUPFAM" id="SSF58104">
    <property type="entry name" value="Methyl-accepting chemotaxis protein (MCP) signaling domain"/>
    <property type="match status" value="1"/>
</dbReference>
<evidence type="ECO:0000256" key="5">
    <source>
        <dbReference type="PROSITE-ProRule" id="PRU00284"/>
    </source>
</evidence>
<dbReference type="CDD" id="cd06225">
    <property type="entry name" value="HAMP"/>
    <property type="match status" value="2"/>
</dbReference>